<sequence length="60" mass="5920">MNRSLLTMRAALVLLLGVLVGAGADALTALSGRGPAESVMAGAAACAGAVAFFDWVIDEG</sequence>
<evidence type="ECO:0000313" key="2">
    <source>
        <dbReference type="EMBL" id="KUO02886.1"/>
    </source>
</evidence>
<comment type="caution">
    <text evidence="2">The sequence shown here is derived from an EMBL/GenBank/DDBJ whole genome shotgun (WGS) entry which is preliminary data.</text>
</comment>
<dbReference type="RefSeq" id="WP_062720499.1">
    <property type="nucleotide sequence ID" value="NZ_KQ948929.1"/>
</dbReference>
<gene>
    <name evidence="2" type="ORF">AQJ67_20975</name>
</gene>
<dbReference type="EMBL" id="LMWY01000023">
    <property type="protein sequence ID" value="KUO02886.1"/>
    <property type="molecule type" value="Genomic_DNA"/>
</dbReference>
<keyword evidence="3" id="KW-1185">Reference proteome</keyword>
<keyword evidence="1" id="KW-0472">Membrane</keyword>
<protein>
    <submittedName>
        <fullName evidence="2">Uncharacterized protein</fullName>
    </submittedName>
</protein>
<name>A0A117RPZ4_9ACTN</name>
<keyword evidence="1" id="KW-1133">Transmembrane helix</keyword>
<dbReference type="Proteomes" id="UP000053429">
    <property type="component" value="Unassembled WGS sequence"/>
</dbReference>
<proteinExistence type="predicted"/>
<feature type="transmembrane region" description="Helical" evidence="1">
    <location>
        <begin position="36"/>
        <end position="57"/>
    </location>
</feature>
<dbReference type="STRING" id="661399.AQJ67_20975"/>
<reference evidence="2 3" key="1">
    <citation type="submission" date="2015-10" db="EMBL/GenBank/DDBJ databases">
        <title>Draft genome sequence of Streptomyces caeruleatus NRRL B-24802, type strain for the species Streptomyces caeruleatus.</title>
        <authorList>
            <person name="Ruckert C."/>
            <person name="Winkler A."/>
            <person name="Kalinowski J."/>
            <person name="Kampfer P."/>
            <person name="Glaeser S."/>
        </authorList>
    </citation>
    <scope>NUCLEOTIDE SEQUENCE [LARGE SCALE GENOMIC DNA]</scope>
    <source>
        <strain evidence="2 3">NRRL B-24802</strain>
    </source>
</reference>
<organism evidence="2 3">
    <name type="scientific">Streptomyces caeruleatus</name>
    <dbReference type="NCBI Taxonomy" id="661399"/>
    <lineage>
        <taxon>Bacteria</taxon>
        <taxon>Bacillati</taxon>
        <taxon>Actinomycetota</taxon>
        <taxon>Actinomycetes</taxon>
        <taxon>Kitasatosporales</taxon>
        <taxon>Streptomycetaceae</taxon>
        <taxon>Streptomyces</taxon>
    </lineage>
</organism>
<accession>A0A117RPZ4</accession>
<evidence type="ECO:0000256" key="1">
    <source>
        <dbReference type="SAM" id="Phobius"/>
    </source>
</evidence>
<dbReference type="AlphaFoldDB" id="A0A117RPZ4"/>
<keyword evidence="1" id="KW-0812">Transmembrane</keyword>
<evidence type="ECO:0000313" key="3">
    <source>
        <dbReference type="Proteomes" id="UP000053429"/>
    </source>
</evidence>